<keyword evidence="7" id="KW-1185">Reference proteome</keyword>
<dbReference type="PANTHER" id="PTHR11525:SF0">
    <property type="entry name" value="FARNESYL PYROPHOSPHATE SYNTHASE"/>
    <property type="match status" value="1"/>
</dbReference>
<evidence type="ECO:0000256" key="5">
    <source>
        <dbReference type="ARBA" id="ARBA00033740"/>
    </source>
</evidence>
<comment type="cofactor">
    <cofactor evidence="1">
        <name>Mg(2+)</name>
        <dbReference type="ChEBI" id="CHEBI:18420"/>
    </cofactor>
</comment>
<dbReference type="GO" id="GO:0046872">
    <property type="term" value="F:metal ion binding"/>
    <property type="evidence" value="ECO:0007669"/>
    <property type="project" value="UniProtKB-KW"/>
</dbReference>
<dbReference type="OrthoDB" id="10257492at2759"/>
<dbReference type="GO" id="GO:0004337">
    <property type="term" value="F:(2E,6E)-farnesyl diphosphate synthase activity"/>
    <property type="evidence" value="ECO:0007669"/>
    <property type="project" value="TreeGrafter"/>
</dbReference>
<dbReference type="GO" id="GO:0045337">
    <property type="term" value="P:farnesyl diphosphate biosynthetic process"/>
    <property type="evidence" value="ECO:0007669"/>
    <property type="project" value="TreeGrafter"/>
</dbReference>
<dbReference type="PANTHER" id="PTHR11525">
    <property type="entry name" value="FARNESYL-PYROPHOSPHATE SYNTHETASE"/>
    <property type="match status" value="1"/>
</dbReference>
<dbReference type="Proteomes" id="UP000691718">
    <property type="component" value="Unassembled WGS sequence"/>
</dbReference>
<keyword evidence="4" id="KW-0460">Magnesium</keyword>
<dbReference type="Pfam" id="PF00348">
    <property type="entry name" value="polyprenyl_synt"/>
    <property type="match status" value="3"/>
</dbReference>
<evidence type="ECO:0000256" key="1">
    <source>
        <dbReference type="ARBA" id="ARBA00001946"/>
    </source>
</evidence>
<dbReference type="AlphaFoldDB" id="A0A8S3Y9V5"/>
<dbReference type="InterPro" id="IPR000092">
    <property type="entry name" value="Polyprenyl_synt"/>
</dbReference>
<comment type="caution">
    <text evidence="6">The sequence shown here is derived from an EMBL/GenBank/DDBJ whole genome shotgun (WGS) entry which is preliminary data.</text>
</comment>
<dbReference type="GO" id="GO:0005737">
    <property type="term" value="C:cytoplasm"/>
    <property type="evidence" value="ECO:0007669"/>
    <property type="project" value="TreeGrafter"/>
</dbReference>
<keyword evidence="3" id="KW-0479">Metal-binding</keyword>
<dbReference type="EMBL" id="CAJQZP010001584">
    <property type="protein sequence ID" value="CAG5055683.1"/>
    <property type="molecule type" value="Genomic_DNA"/>
</dbReference>
<name>A0A8S3Y9V5_PARAO</name>
<evidence type="ECO:0000313" key="6">
    <source>
        <dbReference type="EMBL" id="CAG5055683.1"/>
    </source>
</evidence>
<sequence>MEIDGSNSPKKQCIRARYAIPAVSSNFALQYTGNSFAFILFVQRMRRTPPAADACRVREDPADIELSGGDDGCEGLLGYHAGPRARLAARMLSHPDTALDARGYLAILEITATERGVQAINVLKPAELSNRIKRIAEYSTQGRKFKQSEMTILCHEILRKPEEVKGELQTQQYILAFCVQMVMAYIIIMDDIEDGTKTRNGKPCWHLLPDVGSLAMNDASMFRSFIHEMLKQNFQGSTYVNILNLFNEAFLTCNVGQYFDAVTVRNRNYDDFTMERYKMIANHKFAYFSSKFPVLSALILCNKFNKDSQRNVANIMTDIGIWSQINNDLTDFFDDDKRTGKTGSDIQAGKCTWLAVTALQRCNKTQRKEFEACYGSWEPENLIMFCFFVKIITPSRWLLSHTKNYTNWCPAPVSKEILSRNDYEKFQKSIPIMIEKSVQAINVLKPAELRDRMKRIAEYYLQERNLIQSEMTILCHEIFRKPEEVKGELQTQQYILAFCVQMVMAYIIIMDDIEDGTKTRNGKLCWHMLPDVGSLAMNDASMFRSFIHEMLKQNFHGSTYVNIHNLFNENDLTDLFDDDKRTGKTGSDIQAGKCTWLAVTALQRCNKTQRKEFEACYGSWEPENVRRIRKLYEDLNILNIYFHEERATYEATVNKIQSLPSNALPSPDFFQIILDKYYPIVSCGKSYQKNKLK</sequence>
<organism evidence="6 7">
    <name type="scientific">Parnassius apollo</name>
    <name type="common">Apollo butterfly</name>
    <name type="synonym">Papilio apollo</name>
    <dbReference type="NCBI Taxonomy" id="110799"/>
    <lineage>
        <taxon>Eukaryota</taxon>
        <taxon>Metazoa</taxon>
        <taxon>Ecdysozoa</taxon>
        <taxon>Arthropoda</taxon>
        <taxon>Hexapoda</taxon>
        <taxon>Insecta</taxon>
        <taxon>Pterygota</taxon>
        <taxon>Neoptera</taxon>
        <taxon>Endopterygota</taxon>
        <taxon>Lepidoptera</taxon>
        <taxon>Glossata</taxon>
        <taxon>Ditrysia</taxon>
        <taxon>Papilionoidea</taxon>
        <taxon>Papilionidae</taxon>
        <taxon>Parnassiinae</taxon>
        <taxon>Parnassini</taxon>
        <taxon>Parnassius</taxon>
        <taxon>Parnassius</taxon>
    </lineage>
</organism>
<accession>A0A8S3Y9V5</accession>
<evidence type="ECO:0000313" key="7">
    <source>
        <dbReference type="Proteomes" id="UP000691718"/>
    </source>
</evidence>
<evidence type="ECO:0000256" key="4">
    <source>
        <dbReference type="ARBA" id="ARBA00022842"/>
    </source>
</evidence>
<dbReference type="InterPro" id="IPR039702">
    <property type="entry name" value="FPS1-like"/>
</dbReference>
<evidence type="ECO:0000256" key="3">
    <source>
        <dbReference type="ARBA" id="ARBA00022723"/>
    </source>
</evidence>
<keyword evidence="2" id="KW-0808">Transferase</keyword>
<reference evidence="6" key="1">
    <citation type="submission" date="2021-04" db="EMBL/GenBank/DDBJ databases">
        <authorList>
            <person name="Tunstrom K."/>
        </authorList>
    </citation>
    <scope>NUCLEOTIDE SEQUENCE</scope>
</reference>
<dbReference type="GO" id="GO:0004161">
    <property type="term" value="F:dimethylallyltranstransferase activity"/>
    <property type="evidence" value="ECO:0007669"/>
    <property type="project" value="TreeGrafter"/>
</dbReference>
<protein>
    <submittedName>
        <fullName evidence="6">(apollo) hypothetical protein</fullName>
    </submittedName>
</protein>
<gene>
    <name evidence="6" type="ORF">PAPOLLO_LOCUS26397</name>
</gene>
<evidence type="ECO:0000256" key="2">
    <source>
        <dbReference type="ARBA" id="ARBA00022679"/>
    </source>
</evidence>
<proteinExistence type="predicted"/>
<dbReference type="SFLD" id="SFLDS00005">
    <property type="entry name" value="Isoprenoid_Synthase_Type_I"/>
    <property type="match status" value="1"/>
</dbReference>
<comment type="pathway">
    <text evidence="5">Pheromone biosynthesis.</text>
</comment>